<dbReference type="GO" id="GO:0004519">
    <property type="term" value="F:endonuclease activity"/>
    <property type="evidence" value="ECO:0007669"/>
    <property type="project" value="UniProtKB-KW"/>
</dbReference>
<dbReference type="SUPFAM" id="SSF56219">
    <property type="entry name" value="DNase I-like"/>
    <property type="match status" value="1"/>
</dbReference>
<keyword evidence="2" id="KW-0378">Hydrolase</keyword>
<accession>A0ABU5IWH7</accession>
<dbReference type="Proteomes" id="UP001290455">
    <property type="component" value="Unassembled WGS sequence"/>
</dbReference>
<keyword evidence="3" id="KW-1185">Reference proteome</keyword>
<feature type="domain" description="Endonuclease/exonuclease/phosphatase" evidence="1">
    <location>
        <begin position="6"/>
        <end position="229"/>
    </location>
</feature>
<dbReference type="PANTHER" id="PTHR14859:SF15">
    <property type="entry name" value="ENDONUCLEASE_EXONUCLEASE_PHOSPHATASE DOMAIN-CONTAINING PROTEIN"/>
    <property type="match status" value="1"/>
</dbReference>
<reference evidence="2 3" key="1">
    <citation type="submission" date="2023-11" db="EMBL/GenBank/DDBJ databases">
        <title>Bacillus jintuensis, isolated from a mudflat on the Beibu Gulf coast.</title>
        <authorList>
            <person name="Li M."/>
        </authorList>
    </citation>
    <scope>NUCLEOTIDE SEQUENCE [LARGE SCALE GENOMIC DNA]</scope>
    <source>
        <strain evidence="2 3">31A1R</strain>
    </source>
</reference>
<proteinExistence type="predicted"/>
<dbReference type="InterPro" id="IPR036691">
    <property type="entry name" value="Endo/exonu/phosph_ase_sf"/>
</dbReference>
<dbReference type="Gene3D" id="3.60.10.10">
    <property type="entry name" value="Endonuclease/exonuclease/phosphatase"/>
    <property type="match status" value="1"/>
</dbReference>
<keyword evidence="2" id="KW-0255">Endonuclease</keyword>
<evidence type="ECO:0000313" key="2">
    <source>
        <dbReference type="EMBL" id="MDZ5471503.1"/>
    </source>
</evidence>
<dbReference type="InterPro" id="IPR005135">
    <property type="entry name" value="Endo/exonuclease/phosphatase"/>
</dbReference>
<sequence>MDFKVMTFNIHHGKGTDKKLDLDRIADVISISQADIIGLNEVDKQFSKRSEFVDQLEYLGRKLNLAYFFSPSLTKYSNGGSIHQYGNGILSRFPIRSSISYLLNFVPGLIEGRSVIEASIDVYGVLVNFYVSHLSLNPILHKRQCEFILAKAKEPAVILGDWNMSPHSKKWRRVIDGGFSDVWSVAGVDKGSTYSSTNPKMRLDYIFTSKEIQVIGANVINTTPDASDHLPLITTLKVL</sequence>
<evidence type="ECO:0000259" key="1">
    <source>
        <dbReference type="Pfam" id="PF03372"/>
    </source>
</evidence>
<evidence type="ECO:0000313" key="3">
    <source>
        <dbReference type="Proteomes" id="UP001290455"/>
    </source>
</evidence>
<gene>
    <name evidence="2" type="ORF">SM124_07055</name>
</gene>
<protein>
    <submittedName>
        <fullName evidence="2">Endonuclease/exonuclease/phosphatase family protein</fullName>
    </submittedName>
</protein>
<keyword evidence="2" id="KW-0540">Nuclease</keyword>
<name>A0ABU5IWH7_9BACI</name>
<organism evidence="2 3">
    <name type="scientific">Robertmurraya mangrovi</name>
    <dbReference type="NCBI Taxonomy" id="3098077"/>
    <lineage>
        <taxon>Bacteria</taxon>
        <taxon>Bacillati</taxon>
        <taxon>Bacillota</taxon>
        <taxon>Bacilli</taxon>
        <taxon>Bacillales</taxon>
        <taxon>Bacillaceae</taxon>
        <taxon>Robertmurraya</taxon>
    </lineage>
</organism>
<comment type="caution">
    <text evidence="2">The sequence shown here is derived from an EMBL/GenBank/DDBJ whole genome shotgun (WGS) entry which is preliminary data.</text>
</comment>
<dbReference type="PANTHER" id="PTHR14859">
    <property type="entry name" value="CALCOFLUOR WHITE HYPERSENSITIVE PROTEIN PRECURSOR"/>
    <property type="match status" value="1"/>
</dbReference>
<dbReference type="RefSeq" id="WP_322445795.1">
    <property type="nucleotide sequence ID" value="NZ_JAXOFX010000003.1"/>
</dbReference>
<dbReference type="EMBL" id="JAXOFX010000003">
    <property type="protein sequence ID" value="MDZ5471503.1"/>
    <property type="molecule type" value="Genomic_DNA"/>
</dbReference>
<dbReference type="Pfam" id="PF03372">
    <property type="entry name" value="Exo_endo_phos"/>
    <property type="match status" value="1"/>
</dbReference>
<dbReference type="InterPro" id="IPR051916">
    <property type="entry name" value="GPI-anchor_lipid_remodeler"/>
</dbReference>